<dbReference type="AlphaFoldDB" id="A0A1X7TYD3"/>
<dbReference type="InParanoid" id="A0A1X7TYD3"/>
<reference evidence="1" key="1">
    <citation type="submission" date="2017-05" db="UniProtKB">
        <authorList>
            <consortium name="EnsemblMetazoa"/>
        </authorList>
    </citation>
    <scope>IDENTIFICATION</scope>
</reference>
<proteinExistence type="predicted"/>
<protein>
    <submittedName>
        <fullName evidence="1">Uncharacterized protein</fullName>
    </submittedName>
</protein>
<evidence type="ECO:0000313" key="1">
    <source>
        <dbReference type="EnsemblMetazoa" id="Aqu2.1.20422_001"/>
    </source>
</evidence>
<accession>A0A1X7TYD3</accession>
<dbReference type="EnsemblMetazoa" id="Aqu2.1.20422_001">
    <property type="protein sequence ID" value="Aqu2.1.20422_001"/>
    <property type="gene ID" value="Aqu2.1.20422"/>
</dbReference>
<dbReference type="OrthoDB" id="10003658at2759"/>
<organism evidence="1">
    <name type="scientific">Amphimedon queenslandica</name>
    <name type="common">Sponge</name>
    <dbReference type="NCBI Taxonomy" id="400682"/>
    <lineage>
        <taxon>Eukaryota</taxon>
        <taxon>Metazoa</taxon>
        <taxon>Porifera</taxon>
        <taxon>Demospongiae</taxon>
        <taxon>Heteroscleromorpha</taxon>
        <taxon>Haplosclerida</taxon>
        <taxon>Niphatidae</taxon>
        <taxon>Amphimedon</taxon>
    </lineage>
</organism>
<dbReference type="OMA" id="YHIDSHY"/>
<name>A0A1X7TYD3_AMPQE</name>
<sequence length="132" mass="15454">MQVAVDDRHHGFIMHLARAISMRDFVAQIAKRCPENTPIPSVEWVRLQFWPKIPSSHQSLHYTGRFKLKFMVQQRQWRKYHIDSHYAAALYSYLREYAIAFKDYCGFVSLDDKHKISTGEPGFPVAAAERGR</sequence>
<dbReference type="eggNOG" id="ENOG502QW0B">
    <property type="taxonomic scope" value="Eukaryota"/>
</dbReference>